<dbReference type="CDD" id="cd15067">
    <property type="entry name" value="7tmA_Dop1R2-like"/>
    <property type="match status" value="1"/>
</dbReference>
<evidence type="ECO:0000256" key="11">
    <source>
        <dbReference type="SAM" id="Phobius"/>
    </source>
</evidence>
<dbReference type="PROSITE" id="PS00237">
    <property type="entry name" value="G_PROTEIN_RECEP_F1_1"/>
    <property type="match status" value="1"/>
</dbReference>
<dbReference type="SMART" id="SM01381">
    <property type="entry name" value="7TM_GPCR_Srsx"/>
    <property type="match status" value="1"/>
</dbReference>
<evidence type="ECO:0000256" key="7">
    <source>
        <dbReference type="ARBA" id="ARBA00023157"/>
    </source>
</evidence>
<keyword evidence="5 10" id="KW-0297">G-protein coupled receptor</keyword>
<feature type="transmembrane region" description="Helical" evidence="11">
    <location>
        <begin position="170"/>
        <end position="189"/>
    </location>
</feature>
<evidence type="ECO:0000256" key="10">
    <source>
        <dbReference type="RuleBase" id="RU000688"/>
    </source>
</evidence>
<feature type="transmembrane region" description="Helical" evidence="11">
    <location>
        <begin position="209"/>
        <end position="230"/>
    </location>
</feature>
<evidence type="ECO:0000256" key="1">
    <source>
        <dbReference type="ARBA" id="ARBA00004651"/>
    </source>
</evidence>
<dbReference type="InterPro" id="IPR017452">
    <property type="entry name" value="GPCR_Rhodpsn_7TM"/>
</dbReference>
<dbReference type="PANTHER" id="PTHR24248">
    <property type="entry name" value="ADRENERGIC RECEPTOR-RELATED G-PROTEIN COUPLED RECEPTOR"/>
    <property type="match status" value="1"/>
</dbReference>
<feature type="domain" description="G-protein coupled receptors family 1 profile" evidence="12">
    <location>
        <begin position="150"/>
        <end position="523"/>
    </location>
</feature>
<evidence type="ECO:0000256" key="8">
    <source>
        <dbReference type="ARBA" id="ARBA00023170"/>
    </source>
</evidence>
<keyword evidence="6 11" id="KW-0472">Membrane</keyword>
<name>A0A1S3K9Y2_LINAN</name>
<keyword evidence="4 11" id="KW-1133">Transmembrane helix</keyword>
<keyword evidence="8 10" id="KW-0675">Receptor</keyword>
<keyword evidence="9 10" id="KW-0807">Transducer</keyword>
<dbReference type="RefSeq" id="XP_013419306.1">
    <property type="nucleotide sequence ID" value="XM_013563852.2"/>
</dbReference>
<gene>
    <name evidence="14 15 16" type="primary">LOC106180005</name>
</gene>
<feature type="transmembrane region" description="Helical" evidence="11">
    <location>
        <begin position="293"/>
        <end position="314"/>
    </location>
</feature>
<dbReference type="PROSITE" id="PS50262">
    <property type="entry name" value="G_PROTEIN_RECEP_F1_2"/>
    <property type="match status" value="1"/>
</dbReference>
<dbReference type="RefSeq" id="XP_013419307.1">
    <property type="nucleotide sequence ID" value="XM_013563853.1"/>
</dbReference>
<evidence type="ECO:0000256" key="3">
    <source>
        <dbReference type="ARBA" id="ARBA00022692"/>
    </source>
</evidence>
<dbReference type="SUPFAM" id="SSF81321">
    <property type="entry name" value="Family A G protein-coupled receptor-like"/>
    <property type="match status" value="1"/>
</dbReference>
<evidence type="ECO:0000259" key="12">
    <source>
        <dbReference type="PROSITE" id="PS50262"/>
    </source>
</evidence>
<feature type="transmembrane region" description="Helical" evidence="11">
    <location>
        <begin position="469"/>
        <end position="491"/>
    </location>
</feature>
<dbReference type="AlphaFoldDB" id="A0A1S3K9Y2"/>
<protein>
    <submittedName>
        <fullName evidence="14 15">Dopamine receptor 2 isoform X1</fullName>
    </submittedName>
</protein>
<dbReference type="PANTHER" id="PTHR24248:SF185">
    <property type="entry name" value="DOPAMINE RECEPTOR 2"/>
    <property type="match status" value="1"/>
</dbReference>
<dbReference type="PRINTS" id="PR00237">
    <property type="entry name" value="GPCRRHODOPSN"/>
</dbReference>
<feature type="transmembrane region" description="Helical" evidence="11">
    <location>
        <begin position="251"/>
        <end position="273"/>
    </location>
</feature>
<comment type="similarity">
    <text evidence="10">Belongs to the G-protein coupled receptor 1 family.</text>
</comment>
<comment type="subcellular location">
    <subcellularLocation>
        <location evidence="1">Cell membrane</location>
        <topology evidence="1">Multi-pass membrane protein</topology>
    </subcellularLocation>
</comment>
<dbReference type="Pfam" id="PF00001">
    <property type="entry name" value="7tm_1"/>
    <property type="match status" value="1"/>
</dbReference>
<evidence type="ECO:0000313" key="13">
    <source>
        <dbReference type="Proteomes" id="UP000085678"/>
    </source>
</evidence>
<keyword evidence="7" id="KW-1015">Disulfide bond</keyword>
<dbReference type="RefSeq" id="XP_013419308.1">
    <property type="nucleotide sequence ID" value="XM_013563854.1"/>
</dbReference>
<accession>A0A1S3K9Y2</accession>
<evidence type="ECO:0000256" key="2">
    <source>
        <dbReference type="ARBA" id="ARBA00022475"/>
    </source>
</evidence>
<keyword evidence="2" id="KW-1003">Cell membrane</keyword>
<evidence type="ECO:0000256" key="9">
    <source>
        <dbReference type="ARBA" id="ARBA00023224"/>
    </source>
</evidence>
<dbReference type="GO" id="GO:0004930">
    <property type="term" value="F:G protein-coupled receptor activity"/>
    <property type="evidence" value="ECO:0007669"/>
    <property type="project" value="UniProtKB-KW"/>
</dbReference>
<keyword evidence="3 10" id="KW-0812">Transmembrane</keyword>
<evidence type="ECO:0000313" key="15">
    <source>
        <dbReference type="RefSeq" id="XP_013419307.1"/>
    </source>
</evidence>
<proteinExistence type="inferred from homology"/>
<dbReference type="FunFam" id="1.20.1070.10:FF:000523">
    <property type="entry name" value="5-hydroxytryptamine receptor 2B"/>
    <property type="match status" value="1"/>
</dbReference>
<organism evidence="13 15">
    <name type="scientific">Lingula anatina</name>
    <name type="common">Brachiopod</name>
    <name type="synonym">Lingula unguis</name>
    <dbReference type="NCBI Taxonomy" id="7574"/>
    <lineage>
        <taxon>Eukaryota</taxon>
        <taxon>Metazoa</taxon>
        <taxon>Spiralia</taxon>
        <taxon>Lophotrochozoa</taxon>
        <taxon>Brachiopoda</taxon>
        <taxon>Linguliformea</taxon>
        <taxon>Lingulata</taxon>
        <taxon>Lingulida</taxon>
        <taxon>Linguloidea</taxon>
        <taxon>Lingulidae</taxon>
        <taxon>Lingula</taxon>
    </lineage>
</organism>
<keyword evidence="13" id="KW-1185">Reference proteome</keyword>
<dbReference type="OrthoDB" id="5957871at2759"/>
<dbReference type="InterPro" id="IPR000276">
    <property type="entry name" value="GPCR_Rhodpsn"/>
</dbReference>
<dbReference type="GeneID" id="106180005"/>
<evidence type="ECO:0000313" key="14">
    <source>
        <dbReference type="RefSeq" id="XP_013419306.1"/>
    </source>
</evidence>
<feature type="transmembrane region" description="Helical" evidence="11">
    <location>
        <begin position="135"/>
        <end position="158"/>
    </location>
</feature>
<sequence>MNYFLEHMTIGITPLIAKQLAGYVSQNTRASFLDLKSSAQCVKGECACRPTKSLQVELTTFLNNKKQLTTSVKQYIIDVMGVSSLNSTIFYYTGNIKNDTYVRNSSLPGTTPSDLYHGEEETAFEHAAYHHKHPALGFVLAFFALLTVVGNLLVITAIVKERYLRANTNYFLVSLAVADLVVGSIVMPFSIALEIRSGRWVYGKLWCDLWHSFDVLGSTASILNLCVISMDRYWAITDPIKYPHRMSSRRVCILIALVWICSGSISFPAIMWWRAVDPVLPDTVCLFTEDTAYLLISSAISFYTPLVIMLYVYWKIYRAAAEQLRSLRHGSKSVVSGINGQKLTLRIHRGGARPGATSLLMMNVRKNLSIYTPAIAETNDFSPIKPRYLRNGCHNQSNKRNTTNNNLSIEDDTASVNSAFIENQNENEDDNAPVSDIHSPAKFIRKRLKQFVIKTKLSKVARERKAAKTLGIVIGVFIICWLPFFAANLLYGICGTCVLHPDIIFPVFTWLGYINSGMNPIIYALSLKDFRRAFSRILCVCCPKHQYKIPNKTFSMSTFNLHAGDRPPSDETSSTVANIQAIPLD</sequence>
<dbReference type="GO" id="GO:0071880">
    <property type="term" value="P:adenylate cyclase-activating adrenergic receptor signaling pathway"/>
    <property type="evidence" value="ECO:0007669"/>
    <property type="project" value="TreeGrafter"/>
</dbReference>
<reference evidence="14 15" key="1">
    <citation type="submission" date="2025-04" db="UniProtKB">
        <authorList>
            <consortium name="RefSeq"/>
        </authorList>
    </citation>
    <scope>IDENTIFICATION</scope>
    <source>
        <tissue evidence="14 15">Gonads</tissue>
    </source>
</reference>
<dbReference type="Gene3D" id="1.20.1070.10">
    <property type="entry name" value="Rhodopsin 7-helix transmembrane proteins"/>
    <property type="match status" value="1"/>
</dbReference>
<dbReference type="GO" id="GO:0005886">
    <property type="term" value="C:plasma membrane"/>
    <property type="evidence" value="ECO:0007669"/>
    <property type="project" value="UniProtKB-SubCell"/>
</dbReference>
<feature type="transmembrane region" description="Helical" evidence="11">
    <location>
        <begin position="503"/>
        <end position="526"/>
    </location>
</feature>
<evidence type="ECO:0000313" key="16">
    <source>
        <dbReference type="RefSeq" id="XP_013419308.1"/>
    </source>
</evidence>
<evidence type="ECO:0000256" key="5">
    <source>
        <dbReference type="ARBA" id="ARBA00023040"/>
    </source>
</evidence>
<evidence type="ECO:0000256" key="6">
    <source>
        <dbReference type="ARBA" id="ARBA00023136"/>
    </source>
</evidence>
<evidence type="ECO:0000256" key="4">
    <source>
        <dbReference type="ARBA" id="ARBA00022989"/>
    </source>
</evidence>
<dbReference type="GO" id="GO:0043410">
    <property type="term" value="P:positive regulation of MAPK cascade"/>
    <property type="evidence" value="ECO:0007669"/>
    <property type="project" value="TreeGrafter"/>
</dbReference>
<dbReference type="Proteomes" id="UP000085678">
    <property type="component" value="Unplaced"/>
</dbReference>
<dbReference type="KEGG" id="lak:106180005"/>
<dbReference type="STRING" id="7574.A0A1S3K9Y2"/>